<evidence type="ECO:0000259" key="1">
    <source>
        <dbReference type="Pfam" id="PF13098"/>
    </source>
</evidence>
<dbReference type="AlphaFoldDB" id="A0A9D1VT05"/>
<comment type="caution">
    <text evidence="2">The sequence shown here is derived from an EMBL/GenBank/DDBJ whole genome shotgun (WGS) entry which is preliminary data.</text>
</comment>
<dbReference type="Proteomes" id="UP000824246">
    <property type="component" value="Unassembled WGS sequence"/>
</dbReference>
<gene>
    <name evidence="2" type="ORF">H9982_06210</name>
</gene>
<organism evidence="2 3">
    <name type="scientific">Candidatus Barnesiella excrementipullorum</name>
    <dbReference type="NCBI Taxonomy" id="2838479"/>
    <lineage>
        <taxon>Bacteria</taxon>
        <taxon>Pseudomonadati</taxon>
        <taxon>Bacteroidota</taxon>
        <taxon>Bacteroidia</taxon>
        <taxon>Bacteroidales</taxon>
        <taxon>Barnesiellaceae</taxon>
        <taxon>Barnesiella</taxon>
    </lineage>
</organism>
<accession>A0A9D1VT05</accession>
<dbReference type="InterPro" id="IPR036249">
    <property type="entry name" value="Thioredoxin-like_sf"/>
</dbReference>
<reference evidence="2" key="2">
    <citation type="submission" date="2021-04" db="EMBL/GenBank/DDBJ databases">
        <authorList>
            <person name="Gilroy R."/>
        </authorList>
    </citation>
    <scope>NUCLEOTIDE SEQUENCE</scope>
    <source>
        <strain evidence="2">ChiHjej12B11-16260</strain>
    </source>
</reference>
<name>A0A9D1VT05_9BACT</name>
<protein>
    <submittedName>
        <fullName evidence="2">Redoxin domain-containing protein</fullName>
    </submittedName>
</protein>
<evidence type="ECO:0000313" key="2">
    <source>
        <dbReference type="EMBL" id="HIX45797.1"/>
    </source>
</evidence>
<dbReference type="EMBL" id="DXFB01000160">
    <property type="protein sequence ID" value="HIX45797.1"/>
    <property type="molecule type" value="Genomic_DNA"/>
</dbReference>
<dbReference type="Gene3D" id="3.40.30.10">
    <property type="entry name" value="Glutaredoxin"/>
    <property type="match status" value="1"/>
</dbReference>
<feature type="non-terminal residue" evidence="2">
    <location>
        <position position="1"/>
    </location>
</feature>
<feature type="domain" description="Thioredoxin-like fold" evidence="1">
    <location>
        <begin position="116"/>
        <end position="210"/>
    </location>
</feature>
<sequence>IAQAIEAFMTVHADDTPSMCEEAAAREAAAIDADELLRYVEVAERILYTPSCDSRQRAVYRALIRQLLQNGGDELALLRYRYQYEMLTRNNEGEVADDFAFTDINGNDRQLSHIQADYTLLIFNDPDCEECAMLRRSILSDQTLSAAITDGRLQVIAIFPDLPTPEWAEQMHHYPTSWIKGYSEDVSDLYDVRQLPATYLLDARHTILSRNAAVTEMAALITANHLPQ</sequence>
<evidence type="ECO:0000313" key="3">
    <source>
        <dbReference type="Proteomes" id="UP000824246"/>
    </source>
</evidence>
<proteinExistence type="predicted"/>
<dbReference type="InterPro" id="IPR012336">
    <property type="entry name" value="Thioredoxin-like_fold"/>
</dbReference>
<dbReference type="SUPFAM" id="SSF52833">
    <property type="entry name" value="Thioredoxin-like"/>
    <property type="match status" value="1"/>
</dbReference>
<dbReference type="Pfam" id="PF13098">
    <property type="entry name" value="Thioredoxin_2"/>
    <property type="match status" value="1"/>
</dbReference>
<reference evidence="2" key="1">
    <citation type="journal article" date="2021" name="PeerJ">
        <title>Extensive microbial diversity within the chicken gut microbiome revealed by metagenomics and culture.</title>
        <authorList>
            <person name="Gilroy R."/>
            <person name="Ravi A."/>
            <person name="Getino M."/>
            <person name="Pursley I."/>
            <person name="Horton D.L."/>
            <person name="Alikhan N.F."/>
            <person name="Baker D."/>
            <person name="Gharbi K."/>
            <person name="Hall N."/>
            <person name="Watson M."/>
            <person name="Adriaenssens E.M."/>
            <person name="Foster-Nyarko E."/>
            <person name="Jarju S."/>
            <person name="Secka A."/>
            <person name="Antonio M."/>
            <person name="Oren A."/>
            <person name="Chaudhuri R.R."/>
            <person name="La Ragione R."/>
            <person name="Hildebrand F."/>
            <person name="Pallen M.J."/>
        </authorList>
    </citation>
    <scope>NUCLEOTIDE SEQUENCE</scope>
    <source>
        <strain evidence="2">ChiHjej12B11-16260</strain>
    </source>
</reference>